<dbReference type="EMBL" id="JDVG02000364">
    <property type="protein sequence ID" value="KFB72613.1"/>
    <property type="molecule type" value="Genomic_DNA"/>
</dbReference>
<feature type="region of interest" description="Disordered" evidence="1">
    <location>
        <begin position="268"/>
        <end position="306"/>
    </location>
</feature>
<dbReference type="AlphaFoldDB" id="A0A080LVI5"/>
<evidence type="ECO:0000313" key="3">
    <source>
        <dbReference type="Proteomes" id="UP000020077"/>
    </source>
</evidence>
<evidence type="ECO:0000313" key="2">
    <source>
        <dbReference type="EMBL" id="KFB72613.1"/>
    </source>
</evidence>
<protein>
    <submittedName>
        <fullName evidence="2">Uncharacterized protein</fullName>
    </submittedName>
</protein>
<dbReference type="Proteomes" id="UP000020077">
    <property type="component" value="Unassembled WGS sequence"/>
</dbReference>
<reference evidence="2 3" key="1">
    <citation type="submission" date="2014-02" db="EMBL/GenBank/DDBJ databases">
        <title>Expanding our view of genomic diversity in Candidatus Accumulibacter clades.</title>
        <authorList>
            <person name="Skennerton C.T."/>
            <person name="Barr J.J."/>
            <person name="Slater F.R."/>
            <person name="Bond P.L."/>
            <person name="Tyson G.W."/>
        </authorList>
    </citation>
    <scope>NUCLEOTIDE SEQUENCE [LARGE SCALE GENOMIC DNA]</scope>
    <source>
        <strain evidence="3">BA-91</strain>
    </source>
</reference>
<organism evidence="2 3">
    <name type="scientific">Candidatus Accumulibacter phosphatis</name>
    <dbReference type="NCBI Taxonomy" id="327160"/>
    <lineage>
        <taxon>Bacteria</taxon>
        <taxon>Pseudomonadati</taxon>
        <taxon>Pseudomonadota</taxon>
        <taxon>Betaproteobacteria</taxon>
        <taxon>Candidatus Accumulibacter</taxon>
    </lineage>
</organism>
<gene>
    <name evidence="2" type="ORF">AW09_002195</name>
</gene>
<name>A0A080LVI5_9PROT</name>
<accession>A0A080LVI5</accession>
<feature type="compositionally biased region" description="Polar residues" evidence="1">
    <location>
        <begin position="293"/>
        <end position="306"/>
    </location>
</feature>
<comment type="caution">
    <text evidence="2">The sequence shown here is derived from an EMBL/GenBank/DDBJ whole genome shotgun (WGS) entry which is preliminary data.</text>
</comment>
<evidence type="ECO:0000256" key="1">
    <source>
        <dbReference type="SAM" id="MobiDB-lite"/>
    </source>
</evidence>
<proteinExistence type="predicted"/>
<sequence length="306" mass="34192">MQGLGIVATAENVTAQGVEAVLGQTDLPGEVEHLIQASGIDTNRIVSLTLTFTTPARCRSARTIAGATSDGMLDDLFRILNRRRPDHFDVRLCRLGLHLPNRWCVRHRAVQQVPVGFVGPARGLRLHRCLRCLGLHRDRNRLPRDCDLEALDQCRIGWMRLCPMFELTEHLANGSGCLEDDIHHFGRHRQLTVAQLVEQILGQMTQGHQLCRIQEPCTTLDGVKTTKDLIEQVQVVGKALEVNQLVVHTGQQVSRLDQEVLQQIFHSGKVTHGSHSRSYSSRRANTHPDTRASQKPRLSSKSSTCP</sequence>